<keyword evidence="4" id="KW-0460">Magnesium</keyword>
<evidence type="ECO:0000256" key="4">
    <source>
        <dbReference type="ARBA" id="ARBA00022842"/>
    </source>
</evidence>
<comment type="cofactor">
    <cofactor evidence="1">
        <name>Mg(2+)</name>
        <dbReference type="ChEBI" id="CHEBI:18420"/>
    </cofactor>
</comment>
<dbReference type="InterPro" id="IPR011330">
    <property type="entry name" value="Glyco_hydro/deAcase_b/a-brl"/>
</dbReference>
<proteinExistence type="predicted"/>
<evidence type="ECO:0000256" key="3">
    <source>
        <dbReference type="ARBA" id="ARBA00022801"/>
    </source>
</evidence>
<comment type="caution">
    <text evidence="6">The sequence shown here is derived from an EMBL/GenBank/DDBJ whole genome shotgun (WGS) entry which is preliminary data.</text>
</comment>
<dbReference type="SUPFAM" id="SSF88713">
    <property type="entry name" value="Glycoside hydrolase/deacetylase"/>
    <property type="match status" value="1"/>
</dbReference>
<evidence type="ECO:0000256" key="2">
    <source>
        <dbReference type="ARBA" id="ARBA00022723"/>
    </source>
</evidence>
<dbReference type="Proteomes" id="UP001596527">
    <property type="component" value="Unassembled WGS sequence"/>
</dbReference>
<evidence type="ECO:0000313" key="6">
    <source>
        <dbReference type="EMBL" id="MFC7581740.1"/>
    </source>
</evidence>
<evidence type="ECO:0000256" key="1">
    <source>
        <dbReference type="ARBA" id="ARBA00001946"/>
    </source>
</evidence>
<organism evidence="6 7">
    <name type="scientific">Schaalia naturae</name>
    <dbReference type="NCBI Taxonomy" id="635203"/>
    <lineage>
        <taxon>Bacteria</taxon>
        <taxon>Bacillati</taxon>
        <taxon>Actinomycetota</taxon>
        <taxon>Actinomycetes</taxon>
        <taxon>Actinomycetales</taxon>
        <taxon>Actinomycetaceae</taxon>
        <taxon>Schaalia</taxon>
    </lineage>
</organism>
<evidence type="ECO:0000313" key="7">
    <source>
        <dbReference type="Proteomes" id="UP001596527"/>
    </source>
</evidence>
<dbReference type="RefSeq" id="WP_380975299.1">
    <property type="nucleotide sequence ID" value="NZ_JBHTEF010000001.1"/>
</dbReference>
<keyword evidence="2" id="KW-0479">Metal-binding</keyword>
<name>A0ABW2SNL8_9ACTO</name>
<protein>
    <submittedName>
        <fullName evidence="6">ChbG/HpnK family deacetylase</fullName>
    </submittedName>
</protein>
<dbReference type="Pfam" id="PF04794">
    <property type="entry name" value="YdjC"/>
    <property type="match status" value="1"/>
</dbReference>
<evidence type="ECO:0000256" key="5">
    <source>
        <dbReference type="ARBA" id="ARBA00023277"/>
    </source>
</evidence>
<dbReference type="EMBL" id="JBHTEF010000001">
    <property type="protein sequence ID" value="MFC7581740.1"/>
    <property type="molecule type" value="Genomic_DNA"/>
</dbReference>
<keyword evidence="3" id="KW-0378">Hydrolase</keyword>
<dbReference type="InterPro" id="IPR006879">
    <property type="entry name" value="YdjC-like"/>
</dbReference>
<gene>
    <name evidence="6" type="ORF">ACFQWG_11090</name>
</gene>
<keyword evidence="7" id="KW-1185">Reference proteome</keyword>
<accession>A0ABW2SNL8</accession>
<keyword evidence="5" id="KW-0119">Carbohydrate metabolism</keyword>
<dbReference type="Gene3D" id="3.20.20.370">
    <property type="entry name" value="Glycoside hydrolase/deacetylase"/>
    <property type="match status" value="1"/>
</dbReference>
<reference evidence="7" key="1">
    <citation type="journal article" date="2019" name="Int. J. Syst. Evol. Microbiol.">
        <title>The Global Catalogue of Microorganisms (GCM) 10K type strain sequencing project: providing services to taxonomists for standard genome sequencing and annotation.</title>
        <authorList>
            <consortium name="The Broad Institute Genomics Platform"/>
            <consortium name="The Broad Institute Genome Sequencing Center for Infectious Disease"/>
            <person name="Wu L."/>
            <person name="Ma J."/>
        </authorList>
    </citation>
    <scope>NUCLEOTIDE SEQUENCE [LARGE SCALE GENOMIC DNA]</scope>
    <source>
        <strain evidence="7">CCUG 56698</strain>
    </source>
</reference>
<sequence>MTRRRVVLTADDFGYDRASGELVLELLRERAVTATTVIAASDCLPDLAPGLEAATGAGVGLHVVTNSDAGREPWRALSPEGRAAWHRGARAEAAASSAAFPEDPLDAEARCTPVAAVAEMEAQLARLEELGLHPARMDSHCGTMYGLHGNGFLPEAIGLCARRGMGLRLPRLLEPYLGEVVPDPVRSLHARAVAAATAAGVPLPAAMATSTTPRAELGSYGQLRDEYLGLLTRLPEGTSEVFLHPGADTTWARTRFGADWDKRVWEARLLRDPAWRRALERERIDLVDRW</sequence>